<dbReference type="GO" id="GO:0006281">
    <property type="term" value="P:DNA repair"/>
    <property type="evidence" value="ECO:0007669"/>
    <property type="project" value="UniProtKB-KW"/>
</dbReference>
<dbReference type="Pfam" id="PF00717">
    <property type="entry name" value="Peptidase_S24"/>
    <property type="match status" value="1"/>
</dbReference>
<organism evidence="9 10">
    <name type="scientific">Thiohalocapsa marina</name>
    <dbReference type="NCBI Taxonomy" id="424902"/>
    <lineage>
        <taxon>Bacteria</taxon>
        <taxon>Pseudomonadati</taxon>
        <taxon>Pseudomonadota</taxon>
        <taxon>Gammaproteobacteria</taxon>
        <taxon>Chromatiales</taxon>
        <taxon>Chromatiaceae</taxon>
        <taxon>Thiohalocapsa</taxon>
    </lineage>
</organism>
<keyword evidence="6" id="KW-0742">SOS response</keyword>
<evidence type="ECO:0000256" key="2">
    <source>
        <dbReference type="ARBA" id="ARBA00022763"/>
    </source>
</evidence>
<dbReference type="PRINTS" id="PR00726">
    <property type="entry name" value="LEXASERPTASE"/>
</dbReference>
<keyword evidence="4 7" id="KW-0068">Autocatalytic cleavage</keyword>
<dbReference type="InterPro" id="IPR036286">
    <property type="entry name" value="LexA/Signal_pep-like_sf"/>
</dbReference>
<dbReference type="GO" id="GO:0003677">
    <property type="term" value="F:DNA binding"/>
    <property type="evidence" value="ECO:0007669"/>
    <property type="project" value="InterPro"/>
</dbReference>
<dbReference type="CDD" id="cd06529">
    <property type="entry name" value="S24_LexA-like"/>
    <property type="match status" value="1"/>
</dbReference>
<gene>
    <name evidence="9" type="ORF">F2Q65_17600</name>
</gene>
<keyword evidence="10" id="KW-1185">Reference proteome</keyword>
<evidence type="ECO:0000256" key="7">
    <source>
        <dbReference type="RuleBase" id="RU003991"/>
    </source>
</evidence>
<dbReference type="InterPro" id="IPR050077">
    <property type="entry name" value="LexA_repressor"/>
</dbReference>
<dbReference type="Proteomes" id="UP000322981">
    <property type="component" value="Unassembled WGS sequence"/>
</dbReference>
<reference evidence="9 10" key="1">
    <citation type="submission" date="2019-09" db="EMBL/GenBank/DDBJ databases">
        <title>Whole-genome sequence of the purple sulfur bacterium Thiohalocapsa marina DSM 19078.</title>
        <authorList>
            <person name="Kyndt J.A."/>
            <person name="Meyer T.E."/>
        </authorList>
    </citation>
    <scope>NUCLEOTIDE SEQUENCE [LARGE SCALE GENOMIC DNA]</scope>
    <source>
        <strain evidence="9 10">DSM 19078</strain>
    </source>
</reference>
<comment type="similarity">
    <text evidence="1 7">Belongs to the peptidase S24 family.</text>
</comment>
<evidence type="ECO:0000256" key="4">
    <source>
        <dbReference type="ARBA" id="ARBA00022813"/>
    </source>
</evidence>
<accession>A0A5M8FCJ5</accession>
<evidence type="ECO:0000256" key="6">
    <source>
        <dbReference type="ARBA" id="ARBA00023236"/>
    </source>
</evidence>
<proteinExistence type="inferred from homology"/>
<dbReference type="InterPro" id="IPR006197">
    <property type="entry name" value="Peptidase_S24_LexA"/>
</dbReference>
<dbReference type="InterPro" id="IPR039418">
    <property type="entry name" value="LexA-like"/>
</dbReference>
<dbReference type="PANTHER" id="PTHR33516">
    <property type="entry name" value="LEXA REPRESSOR"/>
    <property type="match status" value="1"/>
</dbReference>
<sequence length="154" mass="16612">MAQPTYRIRHLCSTVLAADPAPLDLEDEPLATLPLLGTVSAGQPIEAIEDPETIDLPEDLARRASFALRVRGDSMTEDGIEDGDLILLAQRPRAENGATVVALINGGEVTLKRLYVEPEGIRLQPANPEMTPLTYPHEAVEVLGVVTGVLRRNA</sequence>
<evidence type="ECO:0000313" key="9">
    <source>
        <dbReference type="EMBL" id="KAA6182593.1"/>
    </source>
</evidence>
<feature type="domain" description="Peptidase S24/S26A/S26B/S26C" evidence="8">
    <location>
        <begin position="34"/>
        <end position="146"/>
    </location>
</feature>
<dbReference type="EMBL" id="VWXX01000043">
    <property type="protein sequence ID" value="KAA6182593.1"/>
    <property type="molecule type" value="Genomic_DNA"/>
</dbReference>
<dbReference type="GO" id="GO:0006355">
    <property type="term" value="P:regulation of DNA-templated transcription"/>
    <property type="evidence" value="ECO:0007669"/>
    <property type="project" value="InterPro"/>
</dbReference>
<dbReference type="InterPro" id="IPR015927">
    <property type="entry name" value="Peptidase_S24_S26A/B/C"/>
</dbReference>
<evidence type="ECO:0000259" key="8">
    <source>
        <dbReference type="Pfam" id="PF00717"/>
    </source>
</evidence>
<keyword evidence="3 7" id="KW-0378">Hydrolase</keyword>
<protein>
    <submittedName>
        <fullName evidence="9">Peptidase</fullName>
    </submittedName>
</protein>
<dbReference type="PANTHER" id="PTHR33516:SF2">
    <property type="entry name" value="LEXA REPRESSOR-RELATED"/>
    <property type="match status" value="1"/>
</dbReference>
<evidence type="ECO:0000313" key="10">
    <source>
        <dbReference type="Proteomes" id="UP000322981"/>
    </source>
</evidence>
<evidence type="ECO:0000256" key="3">
    <source>
        <dbReference type="ARBA" id="ARBA00022801"/>
    </source>
</evidence>
<dbReference type="OrthoDB" id="9802364at2"/>
<dbReference type="Gene3D" id="2.10.109.10">
    <property type="entry name" value="Umud Fragment, subunit A"/>
    <property type="match status" value="1"/>
</dbReference>
<evidence type="ECO:0000256" key="5">
    <source>
        <dbReference type="ARBA" id="ARBA00023204"/>
    </source>
</evidence>
<dbReference type="SUPFAM" id="SSF51306">
    <property type="entry name" value="LexA/Signal peptidase"/>
    <property type="match status" value="1"/>
</dbReference>
<dbReference type="GO" id="GO:0009432">
    <property type="term" value="P:SOS response"/>
    <property type="evidence" value="ECO:0007669"/>
    <property type="project" value="UniProtKB-KW"/>
</dbReference>
<comment type="caution">
    <text evidence="9">The sequence shown here is derived from an EMBL/GenBank/DDBJ whole genome shotgun (WGS) entry which is preliminary data.</text>
</comment>
<keyword evidence="2" id="KW-0227">DNA damage</keyword>
<keyword evidence="5" id="KW-0234">DNA repair</keyword>
<evidence type="ECO:0000256" key="1">
    <source>
        <dbReference type="ARBA" id="ARBA00007484"/>
    </source>
</evidence>
<dbReference type="AlphaFoldDB" id="A0A5M8FCJ5"/>
<dbReference type="GO" id="GO:0016787">
    <property type="term" value="F:hydrolase activity"/>
    <property type="evidence" value="ECO:0007669"/>
    <property type="project" value="UniProtKB-KW"/>
</dbReference>
<name>A0A5M8FCJ5_9GAMM</name>
<dbReference type="RefSeq" id="WP_150094712.1">
    <property type="nucleotide sequence ID" value="NZ_VWXX01000043.1"/>
</dbReference>